<evidence type="ECO:0000256" key="3">
    <source>
        <dbReference type="ARBA" id="ARBA00022729"/>
    </source>
</evidence>
<dbReference type="SMR" id="H3NQE4"/>
<dbReference type="InterPro" id="IPR011098">
    <property type="entry name" value="G5_dom"/>
</dbReference>
<dbReference type="Gene3D" id="2.10.270.10">
    <property type="entry name" value="Cholin Binding"/>
    <property type="match status" value="2"/>
</dbReference>
<dbReference type="SUPFAM" id="SSF52058">
    <property type="entry name" value="L domain-like"/>
    <property type="match status" value="1"/>
</dbReference>
<keyword evidence="7" id="KW-0175">Coiled coil</keyword>
<evidence type="ECO:0000256" key="7">
    <source>
        <dbReference type="SAM" id="Coils"/>
    </source>
</evidence>
<dbReference type="PROSITE" id="PS51109">
    <property type="entry name" value="G5"/>
    <property type="match status" value="1"/>
</dbReference>
<dbReference type="InterPro" id="IPR032675">
    <property type="entry name" value="LRR_dom_sf"/>
</dbReference>
<sequence>MKTTKRIVSLLLAFILLFSSINLRENKVEAASPTEVETSTTKRPLTEKWLEEKTPINGGYYRVWNDKASTDVPNWKHPDTRMGDIPKEVDLVLAFYDNEMARIPTNVMKEYVEKLHGNGQKVVGSIFAHILYDDIYYNLILKDDIEKEFKEYLYYNSRSERNVLRFPNTDEGNKKRVEFILKYYMNMYGFDGIDIDMEKTFDEFQPHQDQYDKVLELLSKEIGPKSGNEKIFIYDTTFSAFHPAFEKHKDKFDLVLIQLYGKNSEYQNTEEFKNSADYKTLSKYEENKGLTLFETFSSLIPTEKIMIGFSFYEENSYTTRILNPPLIDNNRWYDIPTTEGKVEKIQKSDGNYDKKGFFEEGEFKDSRAARYARWQHQFGLKGGVFSYAVDRDGVAHPSREEAQRMYDEYSKYTTNGKDIDIEAWVRANRPGKSDSDDLKSTDYAYSKQLKNILEEKNEYEIIDNTDFKDEALRNQIIQKVSKYKGNIGRFNGDLVLDDPEIKDLTGLNKLKNIKSLTLKGLVNLEVLDLSNMNLEKLNIENPEQMTKLTKVDLSNNRLDLSKDTENRKILDALHKNIMQTQKKDDKSVFAFEEQDILGYYPEKLAPDTVKLEIHPEANYDLNALLTQTVTAQGTDISDESKLHALKNEEVFGRKYIKSNVNFEDIKKNYEGFTFKIRNSISEVIPGNEVSRVKEETYFIEILQNGVKKYDAKVIIGKEKQLLENLALNAAVKLSSEKQHAIFDGDLTKSALLAWSAPISYVFDIGENSEVSMIRLYNSSFVNKTGSGPDNDLETVKFEVIDPKIEITKQNEYNELKKESNWKTVHTMSIAKDVYQVEIDPTQGRYWRIKVETVRGGGVKFPTATELQLLGSRVEPSQKEEIKDKYEVKSEPITKDFGQATTQEDIEKAIKIENYKEETSYTIEVEENTLPTGKESGDFTVKATVKYPDNSTTTVEVSVKVNEKVELNYEALNKAISKAEEAKKEEIYINNRVKAKENYDKVLDEARALVDKAKDQEEISAMTEKLEKALKDLEQAFSLIYKTRFVAYSEVKKPEYTLKINERKTIQEGKDGSVSESGEVTASQDEIVVIGNVSQGEEVSNPLPQVIEEDANIPAGTTEMVKGEDRITRNDIVYKVDEKTGNLLEPSVKEVVVKEGKAPVVKLGTAEITMFDYVREVEPNEIIVKLDKNLELGKQNVEQGQVGIKENRYIITIKDGEEDTRELDKDYKTVTIQERKDTVITIGVSTKVQDEKIAQLENLNKELEDKLTELEKNGASKEEVNELKDRINGLEGQLELLLEESDETVKMLEESIAKLESEVKLDKEEINKLHEKIVSFENEVKENQAKIEALTKTIEELEKKEKEVKHGWEKVGDKWTFFDKGVQAKSEWKWINNTWKFFNYKGESINQFFKENGMIWLSLEGSNARYHKGWWTNPENGYRYFFRKTSGTMVKGKQFVDGNWRFFRVGSGTLAYGWQFIDGAWTYFRKGTGTRVSGRQWIDGRWYKFTNEGKLIGKK</sequence>
<gene>
    <name evidence="9" type="ORF">HMPREF9709_01555</name>
</gene>
<dbReference type="SUPFAM" id="SSF69360">
    <property type="entry name" value="Cell wall binding repeat"/>
    <property type="match status" value="1"/>
</dbReference>
<name>H3NQE4_9FIRM</name>
<dbReference type="eggNOG" id="COG3147">
    <property type="taxonomic scope" value="Bacteria"/>
</dbReference>
<dbReference type="HOGENOM" id="CLU_248037_0_0_9"/>
<evidence type="ECO:0000259" key="8">
    <source>
        <dbReference type="PROSITE" id="PS51109"/>
    </source>
</evidence>
<dbReference type="SUPFAM" id="SSF51445">
    <property type="entry name" value="(Trans)glycosidases"/>
    <property type="match status" value="1"/>
</dbReference>
<dbReference type="InterPro" id="IPR059115">
    <property type="entry name" value="Rib"/>
</dbReference>
<keyword evidence="3" id="KW-0732">Signal</keyword>
<evidence type="ECO:0000313" key="9">
    <source>
        <dbReference type="EMBL" id="EHR32624.1"/>
    </source>
</evidence>
<dbReference type="Gene3D" id="3.80.10.10">
    <property type="entry name" value="Ribonuclease Inhibitor"/>
    <property type="match status" value="1"/>
</dbReference>
<dbReference type="STRING" id="883114.HMPREF9709_01555"/>
<dbReference type="GeneID" id="96999897"/>
<dbReference type="GO" id="GO:0033925">
    <property type="term" value="F:mannosyl-glycoprotein endo-beta-N-acetylglucosaminidase activity"/>
    <property type="evidence" value="ECO:0007669"/>
    <property type="project" value="UniProtKB-EC"/>
</dbReference>
<keyword evidence="4" id="KW-0378">Hydrolase</keyword>
<dbReference type="InterPro" id="IPR057016">
    <property type="entry name" value="EndoS_F2-like_TIM-barrel"/>
</dbReference>
<keyword evidence="5" id="KW-0326">Glycosidase</keyword>
<comment type="similarity">
    <text evidence="1">Belongs to the glycosyl hydrolase 18 family.</text>
</comment>
<feature type="coiled-coil region" evidence="7">
    <location>
        <begin position="961"/>
        <end position="1035"/>
    </location>
</feature>
<comment type="catalytic activity">
    <reaction evidence="6">
        <text>an N(4)-(oligosaccharide-(1-&gt;3)-[oligosaccharide-(1-&gt;6)]-beta-D-Man-(1-&gt;4)-beta-D-GlcNAc-(1-&gt;4)-alpha-D-GlcNAc)-L-asparaginyl-[protein] + H2O = an oligosaccharide-(1-&gt;3)-[oligosaccharide-(1-&gt;6)]-beta-D-Man-(1-&gt;4)-D-GlcNAc + N(4)-(N-acetyl-beta-D-glucosaminyl)-L-asparaginyl-[protein]</text>
        <dbReference type="Rhea" id="RHEA:73067"/>
        <dbReference type="Rhea" id="RHEA-COMP:12603"/>
        <dbReference type="Rhea" id="RHEA-COMP:18176"/>
        <dbReference type="ChEBI" id="CHEBI:15377"/>
        <dbReference type="ChEBI" id="CHEBI:132248"/>
        <dbReference type="ChEBI" id="CHEBI:192714"/>
        <dbReference type="ChEBI" id="CHEBI:192715"/>
        <dbReference type="EC" id="3.2.1.96"/>
    </reaction>
</comment>
<dbReference type="Proteomes" id="UP000004191">
    <property type="component" value="Unassembled WGS sequence"/>
</dbReference>
<proteinExistence type="inferred from homology"/>
<evidence type="ECO:0000256" key="1">
    <source>
        <dbReference type="ARBA" id="ARBA00009336"/>
    </source>
</evidence>
<dbReference type="Pfam" id="PF08428">
    <property type="entry name" value="Rib"/>
    <property type="match status" value="1"/>
</dbReference>
<dbReference type="Gene3D" id="2.60.120.260">
    <property type="entry name" value="Galactose-binding domain-like"/>
    <property type="match status" value="1"/>
</dbReference>
<dbReference type="Gene3D" id="2.20.230.10">
    <property type="entry name" value="Resuscitation-promoting factor rpfb"/>
    <property type="match status" value="1"/>
</dbReference>
<dbReference type="InterPro" id="IPR049410">
    <property type="entry name" value="EndoS-like_Ig-like"/>
</dbReference>
<evidence type="ECO:0000256" key="2">
    <source>
        <dbReference type="ARBA" id="ARBA00012566"/>
    </source>
</evidence>
<evidence type="ECO:0000256" key="6">
    <source>
        <dbReference type="ARBA" id="ARBA00034414"/>
    </source>
</evidence>
<dbReference type="InterPro" id="IPR017853">
    <property type="entry name" value="GH"/>
</dbReference>
<dbReference type="Pfam" id="PF23952">
    <property type="entry name" value="LRR_EndoS"/>
    <property type="match status" value="1"/>
</dbReference>
<dbReference type="EC" id="3.2.1.96" evidence="2"/>
<reference evidence="9 10" key="1">
    <citation type="submission" date="2012-01" db="EMBL/GenBank/DDBJ databases">
        <title>The Genome Sequence of Helcococcus kunzii ATCC 51366.</title>
        <authorList>
            <consortium name="The Broad Institute Genome Sequencing Platform"/>
            <person name="Earl A."/>
            <person name="Ward D."/>
            <person name="Feldgarden M."/>
            <person name="Gevers D."/>
            <person name="Huys G."/>
            <person name="Young S.K."/>
            <person name="Zeng Q."/>
            <person name="Gargeya S."/>
            <person name="Fitzgerald M."/>
            <person name="Haas B."/>
            <person name="Abouelleil A."/>
            <person name="Alvarado L."/>
            <person name="Arachchi H.M."/>
            <person name="Berlin A."/>
            <person name="Chapman S.B."/>
            <person name="Gearin G."/>
            <person name="Goldberg J."/>
            <person name="Griggs A."/>
            <person name="Gujja S."/>
            <person name="Hansen M."/>
            <person name="Heiman D."/>
            <person name="Howarth C."/>
            <person name="Larimer J."/>
            <person name="Lui A."/>
            <person name="MacDonald P.J.P."/>
            <person name="McCowen C."/>
            <person name="Montmayeur A."/>
            <person name="Murphy C."/>
            <person name="Neiman D."/>
            <person name="Pearson M."/>
            <person name="Priest M."/>
            <person name="Roberts A."/>
            <person name="Saif S."/>
            <person name="Shea T."/>
            <person name="Sisk P."/>
            <person name="Stolte C."/>
            <person name="Sykes S."/>
            <person name="Wortman J."/>
            <person name="Nusbaum C."/>
            <person name="Birren B."/>
        </authorList>
    </citation>
    <scope>NUCLEOTIDE SEQUENCE [LARGE SCALE GENOMIC DNA]</scope>
    <source>
        <strain evidence="9 10">ATCC 51366</strain>
    </source>
</reference>
<feature type="coiled-coil region" evidence="7">
    <location>
        <begin position="1245"/>
        <end position="1366"/>
    </location>
</feature>
<dbReference type="eggNOG" id="COG5263">
    <property type="taxonomic scope" value="Bacteria"/>
</dbReference>
<protein>
    <recommendedName>
        <fullName evidence="2">mannosyl-glycoprotein endo-beta-N-acetylglucosaminidase</fullName>
        <ecNumber evidence="2">3.2.1.96</ecNumber>
    </recommendedName>
</protein>
<dbReference type="PATRIC" id="fig|883114.3.peg.1553"/>
<dbReference type="Pfam" id="PF20746">
    <property type="entry name" value="EndoS_Ig-like"/>
    <property type="match status" value="1"/>
</dbReference>
<dbReference type="EMBL" id="AGEI01000028">
    <property type="protein sequence ID" value="EHR32624.1"/>
    <property type="molecule type" value="Genomic_DNA"/>
</dbReference>
<dbReference type="Gene3D" id="3.20.20.80">
    <property type="entry name" value="Glycosidases"/>
    <property type="match status" value="1"/>
</dbReference>
<dbReference type="Pfam" id="PF23916">
    <property type="entry name" value="TIM-barrel_EndoS"/>
    <property type="match status" value="1"/>
</dbReference>
<feature type="domain" description="G5" evidence="8">
    <location>
        <begin position="1086"/>
        <end position="1166"/>
    </location>
</feature>
<dbReference type="RefSeq" id="WP_005399070.1">
    <property type="nucleotide sequence ID" value="NZ_JH601088.1"/>
</dbReference>
<dbReference type="eggNOG" id="COG3469">
    <property type="taxonomic scope" value="Bacteria"/>
</dbReference>
<evidence type="ECO:0000313" key="10">
    <source>
        <dbReference type="Proteomes" id="UP000004191"/>
    </source>
</evidence>
<organism evidence="9 10">
    <name type="scientific">Helcococcus kunzii ATCC 51366</name>
    <dbReference type="NCBI Taxonomy" id="883114"/>
    <lineage>
        <taxon>Bacteria</taxon>
        <taxon>Bacillati</taxon>
        <taxon>Bacillota</taxon>
        <taxon>Tissierellia</taxon>
        <taxon>Tissierellales</taxon>
        <taxon>Peptoniphilaceae</taxon>
        <taxon>Helcococcus</taxon>
    </lineage>
</organism>
<comment type="caution">
    <text evidence="9">The sequence shown here is derived from an EMBL/GenBank/DDBJ whole genome shotgun (WGS) entry which is preliminary data.</text>
</comment>
<evidence type="ECO:0000256" key="4">
    <source>
        <dbReference type="ARBA" id="ARBA00022801"/>
    </source>
</evidence>
<keyword evidence="10" id="KW-1185">Reference proteome</keyword>
<dbReference type="Gene3D" id="1.20.120.1850">
    <property type="entry name" value="Ebh helix bundles repeating unit (S and A modules)"/>
    <property type="match status" value="1"/>
</dbReference>
<accession>H3NQE4</accession>
<evidence type="ECO:0000256" key="5">
    <source>
        <dbReference type="ARBA" id="ARBA00023295"/>
    </source>
</evidence>